<sequence>MIGKKIGYLQLGGEQGNKKGKRVAERHVKNWAIYRIFWSTTSLVIESGRPIFKPMVVREGVWKTSVNSLRKKGIHHLTSCLKLDCYYKYNSAVISHQGYKELMSSMNPPRFF</sequence>
<gene>
    <name evidence="1" type="ORF">AFUS01_LOCUS13780</name>
</gene>
<reference evidence="1" key="1">
    <citation type="submission" date="2021-06" db="EMBL/GenBank/DDBJ databases">
        <authorList>
            <person name="Hodson N. C."/>
            <person name="Mongue J. A."/>
            <person name="Jaron S. K."/>
        </authorList>
    </citation>
    <scope>NUCLEOTIDE SEQUENCE</scope>
</reference>
<keyword evidence="2" id="KW-1185">Reference proteome</keyword>
<proteinExistence type="predicted"/>
<dbReference type="EMBL" id="CAJVCH010113849">
    <property type="protein sequence ID" value="CAG7724780.1"/>
    <property type="molecule type" value="Genomic_DNA"/>
</dbReference>
<dbReference type="Proteomes" id="UP000708208">
    <property type="component" value="Unassembled WGS sequence"/>
</dbReference>
<protein>
    <submittedName>
        <fullName evidence="1">Uncharacterized protein</fullName>
    </submittedName>
</protein>
<accession>A0A8J2KCZ1</accession>
<organism evidence="1 2">
    <name type="scientific">Allacma fusca</name>
    <dbReference type="NCBI Taxonomy" id="39272"/>
    <lineage>
        <taxon>Eukaryota</taxon>
        <taxon>Metazoa</taxon>
        <taxon>Ecdysozoa</taxon>
        <taxon>Arthropoda</taxon>
        <taxon>Hexapoda</taxon>
        <taxon>Collembola</taxon>
        <taxon>Symphypleona</taxon>
        <taxon>Sminthuridae</taxon>
        <taxon>Allacma</taxon>
    </lineage>
</organism>
<name>A0A8J2KCZ1_9HEXA</name>
<evidence type="ECO:0000313" key="2">
    <source>
        <dbReference type="Proteomes" id="UP000708208"/>
    </source>
</evidence>
<comment type="caution">
    <text evidence="1">The sequence shown here is derived from an EMBL/GenBank/DDBJ whole genome shotgun (WGS) entry which is preliminary data.</text>
</comment>
<evidence type="ECO:0000313" key="1">
    <source>
        <dbReference type="EMBL" id="CAG7724780.1"/>
    </source>
</evidence>
<dbReference type="AlphaFoldDB" id="A0A8J2KCZ1"/>